<dbReference type="Gene3D" id="2.10.25.10">
    <property type="entry name" value="Laminin"/>
    <property type="match status" value="3"/>
</dbReference>
<feature type="disulfide bond" evidence="2">
    <location>
        <begin position="550"/>
        <end position="559"/>
    </location>
</feature>
<feature type="domain" description="EGF-like" evidence="6">
    <location>
        <begin position="526"/>
        <end position="560"/>
    </location>
</feature>
<evidence type="ECO:0000313" key="8">
    <source>
        <dbReference type="Proteomes" id="UP001146793"/>
    </source>
</evidence>
<feature type="disulfide bond" evidence="2">
    <location>
        <begin position="369"/>
        <end position="378"/>
    </location>
</feature>
<feature type="transmembrane region" description="Helical" evidence="3">
    <location>
        <begin position="583"/>
        <end position="605"/>
    </location>
</feature>
<evidence type="ECO:0000256" key="2">
    <source>
        <dbReference type="PROSITE-ProRule" id="PRU00076"/>
    </source>
</evidence>
<evidence type="ECO:0000259" key="5">
    <source>
        <dbReference type="PROSITE" id="PS50018"/>
    </source>
</evidence>
<proteinExistence type="predicted"/>
<dbReference type="Proteomes" id="UP001146793">
    <property type="component" value="Unassembled WGS sequence"/>
</dbReference>
<dbReference type="Pfam" id="PF00616">
    <property type="entry name" value="RasGAP"/>
    <property type="match status" value="2"/>
</dbReference>
<dbReference type="InterPro" id="IPR000742">
    <property type="entry name" value="EGF"/>
</dbReference>
<dbReference type="InterPro" id="IPR001936">
    <property type="entry name" value="RasGAP_dom"/>
</dbReference>
<feature type="domain" description="EGF-like" evidence="6">
    <location>
        <begin position="412"/>
        <end position="453"/>
    </location>
</feature>
<feature type="chain" id="PRO_5043406581" evidence="4">
    <location>
        <begin position="21"/>
        <end position="985"/>
    </location>
</feature>
<dbReference type="InterPro" id="IPR008936">
    <property type="entry name" value="Rho_GTPase_activation_prot"/>
</dbReference>
<name>A0AAV7ZQ79_9EUKA</name>
<keyword evidence="3" id="KW-1133">Transmembrane helix</keyword>
<keyword evidence="3" id="KW-0472">Membrane</keyword>
<dbReference type="SMART" id="SM00181">
    <property type="entry name" value="EGF"/>
    <property type="match status" value="6"/>
</dbReference>
<keyword evidence="2" id="KW-1015">Disulfide bond</keyword>
<comment type="caution">
    <text evidence="7">The sequence shown here is derived from an EMBL/GenBank/DDBJ whole genome shotgun (WGS) entry which is preliminary data.</text>
</comment>
<dbReference type="GO" id="GO:0005096">
    <property type="term" value="F:GTPase activator activity"/>
    <property type="evidence" value="ECO:0007669"/>
    <property type="project" value="UniProtKB-KW"/>
</dbReference>
<evidence type="ECO:0000256" key="4">
    <source>
        <dbReference type="SAM" id="SignalP"/>
    </source>
</evidence>
<dbReference type="PRINTS" id="PR00011">
    <property type="entry name" value="EGFLAMININ"/>
</dbReference>
<dbReference type="PANTHER" id="PTHR10194">
    <property type="entry name" value="RAS GTPASE-ACTIVATING PROTEINS"/>
    <property type="match status" value="1"/>
</dbReference>
<protein>
    <submittedName>
        <fullName evidence="7">Ras gtpase-activating protein</fullName>
    </submittedName>
</protein>
<dbReference type="PROSITE" id="PS50018">
    <property type="entry name" value="RAS_GTPASE_ACTIV_2"/>
    <property type="match status" value="1"/>
</dbReference>
<dbReference type="Gene3D" id="1.10.506.10">
    <property type="entry name" value="GTPase Activation - p120gap, domain 1"/>
    <property type="match status" value="2"/>
</dbReference>
<dbReference type="PROSITE" id="PS50026">
    <property type="entry name" value="EGF_3"/>
    <property type="match status" value="4"/>
</dbReference>
<dbReference type="SUPFAM" id="SSF48350">
    <property type="entry name" value="GTPase activation domain, GAP"/>
    <property type="match status" value="1"/>
</dbReference>
<dbReference type="Pfam" id="PF25024">
    <property type="entry name" value="EGF_TEN"/>
    <property type="match status" value="1"/>
</dbReference>
<accession>A0AAV7ZQ79</accession>
<feature type="domain" description="EGF-like" evidence="6">
    <location>
        <begin position="345"/>
        <end position="379"/>
    </location>
</feature>
<keyword evidence="2" id="KW-0245">EGF-like domain</keyword>
<dbReference type="PROSITE" id="PS00022">
    <property type="entry name" value="EGF_1"/>
    <property type="match status" value="3"/>
</dbReference>
<organism evidence="7 8">
    <name type="scientific">Anaeramoeba flamelloides</name>
    <dbReference type="NCBI Taxonomy" id="1746091"/>
    <lineage>
        <taxon>Eukaryota</taxon>
        <taxon>Metamonada</taxon>
        <taxon>Anaeramoebidae</taxon>
        <taxon>Anaeramoeba</taxon>
    </lineage>
</organism>
<dbReference type="PANTHER" id="PTHR10194:SF60">
    <property type="entry name" value="RAS GTPASE-ACTIVATING PROTEIN RASKOL"/>
    <property type="match status" value="1"/>
</dbReference>
<keyword evidence="1" id="KW-0343">GTPase activation</keyword>
<dbReference type="PROSITE" id="PS01186">
    <property type="entry name" value="EGF_2"/>
    <property type="match status" value="2"/>
</dbReference>
<feature type="disulfide bond" evidence="2">
    <location>
        <begin position="481"/>
        <end position="490"/>
    </location>
</feature>
<keyword evidence="3" id="KW-0812">Transmembrane</keyword>
<dbReference type="AlphaFoldDB" id="A0AAV7ZQ79"/>
<comment type="caution">
    <text evidence="2">Lacks conserved residue(s) required for the propagation of feature annotation.</text>
</comment>
<gene>
    <name evidence="7" type="ORF">M0812_09983</name>
</gene>
<dbReference type="SMART" id="SM00323">
    <property type="entry name" value="RasGAP"/>
    <property type="match status" value="1"/>
</dbReference>
<evidence type="ECO:0000313" key="7">
    <source>
        <dbReference type="EMBL" id="KAJ3444132.1"/>
    </source>
</evidence>
<dbReference type="EMBL" id="JANTQA010000023">
    <property type="protein sequence ID" value="KAJ3444132.1"/>
    <property type="molecule type" value="Genomic_DNA"/>
</dbReference>
<feature type="domain" description="EGF-like" evidence="6">
    <location>
        <begin position="458"/>
        <end position="491"/>
    </location>
</feature>
<evidence type="ECO:0000259" key="6">
    <source>
        <dbReference type="PROSITE" id="PS50026"/>
    </source>
</evidence>
<reference evidence="7" key="1">
    <citation type="submission" date="2022-08" db="EMBL/GenBank/DDBJ databases">
        <title>Novel sulphate-reducing endosymbionts in the free-living metamonad Anaeramoeba.</title>
        <authorList>
            <person name="Jerlstrom-Hultqvist J."/>
            <person name="Cepicka I."/>
            <person name="Gallot-Lavallee L."/>
            <person name="Salas-Leiva D."/>
            <person name="Curtis B.A."/>
            <person name="Zahonova K."/>
            <person name="Pipaliya S."/>
            <person name="Dacks J."/>
            <person name="Roger A.J."/>
        </authorList>
    </citation>
    <scope>NUCLEOTIDE SEQUENCE</scope>
    <source>
        <strain evidence="7">Busselton2</strain>
    </source>
</reference>
<feature type="domain" description="Ras-GAP" evidence="5">
    <location>
        <begin position="678"/>
        <end position="872"/>
    </location>
</feature>
<feature type="signal peptide" evidence="4">
    <location>
        <begin position="1"/>
        <end position="20"/>
    </location>
</feature>
<dbReference type="InterPro" id="IPR039360">
    <property type="entry name" value="Ras_GTPase"/>
</dbReference>
<evidence type="ECO:0000256" key="3">
    <source>
        <dbReference type="SAM" id="Phobius"/>
    </source>
</evidence>
<evidence type="ECO:0000256" key="1">
    <source>
        <dbReference type="ARBA" id="ARBA00022468"/>
    </source>
</evidence>
<sequence length="985" mass="110273">MKSFFFFFFVLSLLRVEISCVGTGLTEQCQSDVHYYSSFSPEDILYKNGWDLLENAATNSPTMKYSEPKDLSQYDTTAAQTRVKSNNPDRSFILQDFGFDLPPVPRSSLLIDDITFSSTRDSYKNHKKNLDDLGYDWVWDGNLYFRMQDTESNSINIEVIRSGSRSGDYKMQKWGDSTEVVRFRDFGGSLSTITSQALATGINRDDFLIDGNILCTTPELDTADPTSWPNGYRWDSVIGAMNLTVKYSYTIEIESIFPEEGAEGDIIRVNMATGSVIAERAYEGMTVKWWCNINGTVDTAHSINVEDSYIECMAPSGNKGYSASVEVSFYEDAHSFTGSNILYEYYSGCINNDQCENDGVCNTNNICECVEGYSGEYCSKLTCPDDKCEHGTCLNKTGECICDDMYGGVSCDLNLCEENYDNCTYPQGTCDYSGKNGFCVCDKEEGWTGSDCNTRICDTINCGENYDPPRGKCSLNGVCDCFPNYSGSNCQYINCIEGTDKCNNGVCMEEDGSCECEKGYTGTYCDYYLCDAIECKNGGECIVETGQCKCATGFTGATCQSESESNGWFESNADKIGLSTGGFIAFFVGMLLIGGVLLVLLLFFVSKKLSERDRYSDILCLPIYDLQTLFGDGFSVSDNEISRLRKSSTKRDLFDLQELLLENLDFVNCLCIAAETKVADYLGKSLLYIFESNGDSPAIMKYFIEKEINECDDGDLLFRGYSMASKLWTSFCHLACAIEYLHRTLSQPIYDLLKDQEKLEVELDPDQVKEIGAQSSNKYNLMAASESFLSAIVSHSDDIPPSFRFILSTTRQLLEQKFPDRICQAIGGMMILRYFVPAITACDDYGIIAEEPSDTLFRTLILIAKVLMNLANGTLFGVKEEYMATLNDFINENQDRVNQYLLEISTPTEESMDELAFENSPLPQDVLEISTANVHRYMTLNSETIIDVIDVEIEDPDRSKFLIKEMQTQIFKIGDPIDITADEDV</sequence>
<keyword evidence="4" id="KW-0732">Signal</keyword>